<keyword evidence="1" id="KW-0813">Transport</keyword>
<keyword evidence="1" id="KW-0998">Cell outer membrane</keyword>
<comment type="subcellular location">
    <subcellularLocation>
        <location evidence="1">Cell outer membrane</location>
        <topology evidence="1">Multi-pass membrane protein</topology>
    </subcellularLocation>
</comment>
<dbReference type="InterPro" id="IPR012910">
    <property type="entry name" value="Plug_dom"/>
</dbReference>
<evidence type="ECO:0000256" key="2">
    <source>
        <dbReference type="SAM" id="SignalP"/>
    </source>
</evidence>
<evidence type="ECO:0000313" key="5">
    <source>
        <dbReference type="Proteomes" id="UP001485459"/>
    </source>
</evidence>
<dbReference type="EMBL" id="CP149822">
    <property type="protein sequence ID" value="WZN38921.1"/>
    <property type="molecule type" value="Genomic_DNA"/>
</dbReference>
<dbReference type="InterPro" id="IPR039426">
    <property type="entry name" value="TonB-dep_rcpt-like"/>
</dbReference>
<dbReference type="Gene3D" id="2.170.130.10">
    <property type="entry name" value="TonB-dependent receptor, plug domain"/>
    <property type="match status" value="1"/>
</dbReference>
<reference evidence="5" key="1">
    <citation type="submission" date="2024-03" db="EMBL/GenBank/DDBJ databases">
        <title>Chitinophaga horti sp. nov., isolated from garden soil.</title>
        <authorList>
            <person name="Lee D.S."/>
            <person name="Han D.M."/>
            <person name="Baek J.H."/>
            <person name="Choi D.G."/>
            <person name="Jeon J.H."/>
            <person name="Jeon C.O."/>
        </authorList>
    </citation>
    <scope>NUCLEOTIDE SEQUENCE [LARGE SCALE GENOMIC DNA]</scope>
    <source>
        <strain evidence="5">GPA1</strain>
    </source>
</reference>
<feature type="signal peptide" evidence="2">
    <location>
        <begin position="1"/>
        <end position="20"/>
    </location>
</feature>
<name>A0ABZ2YIW9_9BACT</name>
<dbReference type="InterPro" id="IPR037066">
    <property type="entry name" value="Plug_dom_sf"/>
</dbReference>
<gene>
    <name evidence="4" type="ORF">WJU16_13010</name>
</gene>
<dbReference type="Pfam" id="PF07715">
    <property type="entry name" value="Plug"/>
    <property type="match status" value="1"/>
</dbReference>
<organism evidence="4 5">
    <name type="scientific">Chitinophaga pollutisoli</name>
    <dbReference type="NCBI Taxonomy" id="3133966"/>
    <lineage>
        <taxon>Bacteria</taxon>
        <taxon>Pseudomonadati</taxon>
        <taxon>Bacteroidota</taxon>
        <taxon>Chitinophagia</taxon>
        <taxon>Chitinophagales</taxon>
        <taxon>Chitinophagaceae</taxon>
        <taxon>Chitinophaga</taxon>
    </lineage>
</organism>
<evidence type="ECO:0000256" key="1">
    <source>
        <dbReference type="PROSITE-ProRule" id="PRU01360"/>
    </source>
</evidence>
<sequence length="153" mass="15929">MKSITLCCLAGMGLCSAAYAYDGGRTDTIFPPAGVIHRDTADVLLRQTATLSGYSVPGSVLSQAPVADVTNSLSGRFPGLYLLQSTGQPGFDAGIFSLRGQSPTILVNGVPRNYTDIDMNDIESVTVLKDAAATALYGARAQGDYCSSRQNAG</sequence>
<dbReference type="Proteomes" id="UP001485459">
    <property type="component" value="Chromosome"/>
</dbReference>
<feature type="domain" description="TonB-dependent receptor plug" evidence="3">
    <location>
        <begin position="52"/>
        <end position="143"/>
    </location>
</feature>
<dbReference type="RefSeq" id="WP_341833931.1">
    <property type="nucleotide sequence ID" value="NZ_CP149822.1"/>
</dbReference>
<keyword evidence="1" id="KW-0472">Membrane</keyword>
<comment type="similarity">
    <text evidence="1">Belongs to the TonB-dependent receptor family.</text>
</comment>
<keyword evidence="1" id="KW-0812">Transmembrane</keyword>
<evidence type="ECO:0000313" key="4">
    <source>
        <dbReference type="EMBL" id="WZN38921.1"/>
    </source>
</evidence>
<feature type="chain" id="PRO_5046567696" evidence="2">
    <location>
        <begin position="21"/>
        <end position="153"/>
    </location>
</feature>
<evidence type="ECO:0000259" key="3">
    <source>
        <dbReference type="Pfam" id="PF07715"/>
    </source>
</evidence>
<accession>A0ABZ2YIW9</accession>
<keyword evidence="2" id="KW-0732">Signal</keyword>
<protein>
    <submittedName>
        <fullName evidence="4">TonB-dependent receptor plug domain-containing protein</fullName>
    </submittedName>
</protein>
<dbReference type="PROSITE" id="PS52016">
    <property type="entry name" value="TONB_DEPENDENT_REC_3"/>
    <property type="match status" value="1"/>
</dbReference>
<keyword evidence="1" id="KW-1134">Transmembrane beta strand</keyword>
<dbReference type="SUPFAM" id="SSF56935">
    <property type="entry name" value="Porins"/>
    <property type="match status" value="1"/>
</dbReference>
<proteinExistence type="inferred from homology"/>
<keyword evidence="5" id="KW-1185">Reference proteome</keyword>
<keyword evidence="4" id="KW-0675">Receptor</keyword>